<dbReference type="GO" id="GO:0003677">
    <property type="term" value="F:DNA binding"/>
    <property type="evidence" value="ECO:0007669"/>
    <property type="project" value="TreeGrafter"/>
</dbReference>
<evidence type="ECO:0000313" key="5">
    <source>
        <dbReference type="EMBL" id="RHW42184.1"/>
    </source>
</evidence>
<dbReference type="RefSeq" id="WP_118919839.1">
    <property type="nucleotide sequence ID" value="NZ_QWEG01000003.1"/>
</dbReference>
<accession>A0A417YX88</accession>
<organism evidence="5 6">
    <name type="scientific">Neobacillus notoginsengisoli</name>
    <dbReference type="NCBI Taxonomy" id="1578198"/>
    <lineage>
        <taxon>Bacteria</taxon>
        <taxon>Bacillati</taxon>
        <taxon>Bacillota</taxon>
        <taxon>Bacilli</taxon>
        <taxon>Bacillales</taxon>
        <taxon>Bacillaceae</taxon>
        <taxon>Neobacillus</taxon>
    </lineage>
</organism>
<sequence length="468" mass="53329">MNIVWFTRDIRTIDHLPLYEAAKYGDVLPLYIFEPSFWDGGNLSERHYDFVMESLIDLAERLTALGGTLYIAIGEAEDVFSKIMEERGHVHLFFYGGKGFHRPAFFNWIKQNDFSYKVFPSIEIEENSTYTFRKWLEKIAMLEELQPVRIKMAQTIPEWLFSSTGKLELFHLSGEPIRFGQAGGEGNAIETMESFLVDRHVNYLAGKKSPIKASFYSSRLSPYLAWGNISLKSVVLMTLKLLEEDPAAANKKALDHFLRNLFKRFLFTETSLGATPVISSLARQETKEGKWAEEALESGKTGIPIIDASMIFLTKTGWLPYALRKTVAFFASNGLGLNKDIVSSLLGSLLLDYDPSIHEFEIEECASLEKNSNYFHIVRAGKRMDKDGSFIKRYIPELAGLPGKYVHEPWLFPGFFRLDYPAPVINPEKLYKSLIHQSKKTNSHEDANRVRNNAAAKNEQLSLDLFSD</sequence>
<gene>
    <name evidence="5" type="ORF">D1B31_06020</name>
</gene>
<dbReference type="PROSITE" id="PS51645">
    <property type="entry name" value="PHR_CRY_ALPHA_BETA"/>
    <property type="match status" value="1"/>
</dbReference>
<dbReference type="InterPro" id="IPR036155">
    <property type="entry name" value="Crypto/Photolyase_N_sf"/>
</dbReference>
<dbReference type="PANTHER" id="PTHR11455:SF9">
    <property type="entry name" value="CRYPTOCHROME CIRCADIAN CLOCK 5 ISOFORM X1"/>
    <property type="match status" value="1"/>
</dbReference>
<dbReference type="Proteomes" id="UP000284416">
    <property type="component" value="Unassembled WGS sequence"/>
</dbReference>
<proteinExistence type="predicted"/>
<evidence type="ECO:0000256" key="1">
    <source>
        <dbReference type="ARBA" id="ARBA00022630"/>
    </source>
</evidence>
<evidence type="ECO:0000256" key="3">
    <source>
        <dbReference type="PIRSR" id="PIRSR602081-1"/>
    </source>
</evidence>
<feature type="domain" description="Photolyase/cryptochrome alpha/beta" evidence="4">
    <location>
        <begin position="1"/>
        <end position="132"/>
    </location>
</feature>
<feature type="binding site" evidence="3">
    <location>
        <position position="203"/>
    </location>
    <ligand>
        <name>FAD</name>
        <dbReference type="ChEBI" id="CHEBI:57692"/>
    </ligand>
</feature>
<dbReference type="EMBL" id="QWEG01000003">
    <property type="protein sequence ID" value="RHW42184.1"/>
    <property type="molecule type" value="Genomic_DNA"/>
</dbReference>
<dbReference type="InterPro" id="IPR005101">
    <property type="entry name" value="Cryptochr/Photolyase_FAD-bd"/>
</dbReference>
<dbReference type="Pfam" id="PF03441">
    <property type="entry name" value="FAD_binding_7"/>
    <property type="match status" value="1"/>
</dbReference>
<keyword evidence="1 3" id="KW-0285">Flavoprotein</keyword>
<dbReference type="GO" id="GO:0009416">
    <property type="term" value="P:response to light stimulus"/>
    <property type="evidence" value="ECO:0007669"/>
    <property type="project" value="TreeGrafter"/>
</dbReference>
<dbReference type="GO" id="GO:0071949">
    <property type="term" value="F:FAD binding"/>
    <property type="evidence" value="ECO:0007669"/>
    <property type="project" value="TreeGrafter"/>
</dbReference>
<comment type="caution">
    <text evidence="5">The sequence shown here is derived from an EMBL/GenBank/DDBJ whole genome shotgun (WGS) entry which is preliminary data.</text>
</comment>
<dbReference type="InterPro" id="IPR006050">
    <property type="entry name" value="DNA_photolyase_N"/>
</dbReference>
<feature type="binding site" evidence="3">
    <location>
        <begin position="352"/>
        <end position="354"/>
    </location>
    <ligand>
        <name>FAD</name>
        <dbReference type="ChEBI" id="CHEBI:57692"/>
    </ligand>
</feature>
<dbReference type="SUPFAM" id="SSF52425">
    <property type="entry name" value="Cryptochrome/photolyase, N-terminal domain"/>
    <property type="match status" value="1"/>
</dbReference>
<evidence type="ECO:0000259" key="4">
    <source>
        <dbReference type="PROSITE" id="PS51645"/>
    </source>
</evidence>
<dbReference type="PANTHER" id="PTHR11455">
    <property type="entry name" value="CRYPTOCHROME"/>
    <property type="match status" value="1"/>
</dbReference>
<dbReference type="Gene3D" id="3.40.50.620">
    <property type="entry name" value="HUPs"/>
    <property type="match status" value="1"/>
</dbReference>
<dbReference type="AlphaFoldDB" id="A0A417YX88"/>
<protein>
    <recommendedName>
        <fullName evidence="4">Photolyase/cryptochrome alpha/beta domain-containing protein</fullName>
    </recommendedName>
</protein>
<keyword evidence="6" id="KW-1185">Reference proteome</keyword>
<feature type="binding site" evidence="3">
    <location>
        <position position="257"/>
    </location>
    <ligand>
        <name>FAD</name>
        <dbReference type="ChEBI" id="CHEBI:57692"/>
    </ligand>
</feature>
<dbReference type="Pfam" id="PF00875">
    <property type="entry name" value="DNA_photolyase"/>
    <property type="match status" value="1"/>
</dbReference>
<reference evidence="5 6" key="1">
    <citation type="journal article" date="2017" name="Int. J. Syst. Evol. Microbiol.">
        <title>Bacillus notoginsengisoli sp. nov., a novel bacterium isolated from the rhizosphere of Panax notoginseng.</title>
        <authorList>
            <person name="Zhang M.Y."/>
            <person name="Cheng J."/>
            <person name="Cai Y."/>
            <person name="Zhang T.Y."/>
            <person name="Wu Y.Y."/>
            <person name="Manikprabhu D."/>
            <person name="Li W.J."/>
            <person name="Zhang Y.X."/>
        </authorList>
    </citation>
    <scope>NUCLEOTIDE SEQUENCE [LARGE SCALE GENOMIC DNA]</scope>
    <source>
        <strain evidence="5 6">JCM 30743</strain>
    </source>
</reference>
<dbReference type="Gene3D" id="1.25.40.80">
    <property type="match status" value="1"/>
</dbReference>
<comment type="cofactor">
    <cofactor evidence="3">
        <name>FAD</name>
        <dbReference type="ChEBI" id="CHEBI:57692"/>
    </cofactor>
    <text evidence="3">Binds 1 FAD per subunit.</text>
</comment>
<evidence type="ECO:0000256" key="2">
    <source>
        <dbReference type="ARBA" id="ARBA00022827"/>
    </source>
</evidence>
<keyword evidence="2 3" id="KW-0274">FAD</keyword>
<dbReference type="InterPro" id="IPR002081">
    <property type="entry name" value="Cryptochrome/DNA_photolyase_1"/>
</dbReference>
<dbReference type="OrthoDB" id="9772484at2"/>
<feature type="binding site" evidence="3">
    <location>
        <begin position="217"/>
        <end position="221"/>
    </location>
    <ligand>
        <name>FAD</name>
        <dbReference type="ChEBI" id="CHEBI:57692"/>
    </ligand>
</feature>
<dbReference type="GO" id="GO:0003904">
    <property type="term" value="F:deoxyribodipyrimidine photo-lyase activity"/>
    <property type="evidence" value="ECO:0007669"/>
    <property type="project" value="TreeGrafter"/>
</dbReference>
<dbReference type="InterPro" id="IPR014729">
    <property type="entry name" value="Rossmann-like_a/b/a_fold"/>
</dbReference>
<dbReference type="InterPro" id="IPR036134">
    <property type="entry name" value="Crypto/Photolyase_FAD-like_sf"/>
</dbReference>
<dbReference type="SUPFAM" id="SSF48173">
    <property type="entry name" value="Cryptochrome/photolyase FAD-binding domain"/>
    <property type="match status" value="1"/>
</dbReference>
<name>A0A417YX88_9BACI</name>
<evidence type="ECO:0000313" key="6">
    <source>
        <dbReference type="Proteomes" id="UP000284416"/>
    </source>
</evidence>
<dbReference type="Gene3D" id="1.10.579.10">
    <property type="entry name" value="DNA Cyclobutane Dipyrimidine Photolyase, subunit A, domain 3"/>
    <property type="match status" value="1"/>
</dbReference>